<evidence type="ECO:0000256" key="1">
    <source>
        <dbReference type="ARBA" id="ARBA00017872"/>
    </source>
</evidence>
<dbReference type="PANTHER" id="PTHR43261">
    <property type="entry name" value="TRANSLATION ELONGATION FACTOR G-RELATED"/>
    <property type="match status" value="1"/>
</dbReference>
<dbReference type="Pfam" id="PF03764">
    <property type="entry name" value="EFG_IV"/>
    <property type="match status" value="1"/>
</dbReference>
<keyword evidence="4" id="KW-0648">Protein biosynthesis</keyword>
<comment type="function">
    <text evidence="6">Catalyzes the GTP-dependent ribosomal translocation step during translation elongation. During this step, the ribosome changes from the pre-translocational (PRE) to the post-translocational (POST) state as the newly formed A-site-bound peptidyl-tRNA and P-site-bound deacylated tRNA move to the P and E sites, respectively. Catalyzes the coordinated movement of the two tRNA molecules, the mRNA and conformational changes in the ribosome.</text>
</comment>
<dbReference type="NCBIfam" id="NF009379">
    <property type="entry name" value="PRK12740.1-3"/>
    <property type="match status" value="1"/>
</dbReference>
<keyword evidence="5" id="KW-0342">GTP-binding</keyword>
<feature type="domain" description="Translation elongation factor EFG/EF2" evidence="8">
    <location>
        <begin position="424"/>
        <end position="541"/>
    </location>
</feature>
<dbReference type="Gene3D" id="3.30.230.10">
    <property type="match status" value="1"/>
</dbReference>
<name>A0A6L5Z5G5_9RHOB</name>
<dbReference type="SMART" id="SM00889">
    <property type="entry name" value="EFG_IV"/>
    <property type="match status" value="1"/>
</dbReference>
<dbReference type="InterPro" id="IPR035647">
    <property type="entry name" value="EFG_III/V"/>
</dbReference>
<dbReference type="GO" id="GO:0097216">
    <property type="term" value="F:guanosine tetraphosphate binding"/>
    <property type="evidence" value="ECO:0007669"/>
    <property type="project" value="UniProtKB-ARBA"/>
</dbReference>
<evidence type="ECO:0000256" key="2">
    <source>
        <dbReference type="ARBA" id="ARBA00022741"/>
    </source>
</evidence>
<dbReference type="Pfam" id="PF00679">
    <property type="entry name" value="EFG_C"/>
    <property type="match status" value="1"/>
</dbReference>
<dbReference type="SUPFAM" id="SSF54980">
    <property type="entry name" value="EF-G C-terminal domain-like"/>
    <property type="match status" value="2"/>
</dbReference>
<evidence type="ECO:0000256" key="5">
    <source>
        <dbReference type="ARBA" id="ARBA00023134"/>
    </source>
</evidence>
<dbReference type="SUPFAM" id="SSF54211">
    <property type="entry name" value="Ribosomal protein S5 domain 2-like"/>
    <property type="match status" value="1"/>
</dbReference>
<dbReference type="GO" id="GO:0032790">
    <property type="term" value="P:ribosome disassembly"/>
    <property type="evidence" value="ECO:0007669"/>
    <property type="project" value="TreeGrafter"/>
</dbReference>
<dbReference type="Gene3D" id="3.30.70.240">
    <property type="match status" value="1"/>
</dbReference>
<dbReference type="InterPro" id="IPR047872">
    <property type="entry name" value="EFG_IV"/>
</dbReference>
<dbReference type="SUPFAM" id="SSF52540">
    <property type="entry name" value="P-loop containing nucleoside triphosphate hydrolases"/>
    <property type="match status" value="1"/>
</dbReference>
<dbReference type="InterPro" id="IPR035649">
    <property type="entry name" value="EFG_V"/>
</dbReference>
<protein>
    <recommendedName>
        <fullName evidence="1">Elongation factor G</fullName>
    </recommendedName>
</protein>
<evidence type="ECO:0000256" key="4">
    <source>
        <dbReference type="ARBA" id="ARBA00022917"/>
    </source>
</evidence>
<evidence type="ECO:0000259" key="8">
    <source>
        <dbReference type="SMART" id="SM00889"/>
    </source>
</evidence>
<dbReference type="GO" id="GO:0005525">
    <property type="term" value="F:GTP binding"/>
    <property type="evidence" value="ECO:0007669"/>
    <property type="project" value="UniProtKB-KW"/>
</dbReference>
<dbReference type="CDD" id="cd01434">
    <property type="entry name" value="EFG_mtEFG1_IV"/>
    <property type="match status" value="1"/>
</dbReference>
<dbReference type="InterPro" id="IPR005517">
    <property type="entry name" value="Transl_elong_EFG/EF2_IV"/>
</dbReference>
<dbReference type="Pfam" id="PF14492">
    <property type="entry name" value="EFG_III"/>
    <property type="match status" value="1"/>
</dbReference>
<dbReference type="SMART" id="SM00838">
    <property type="entry name" value="EFG_C"/>
    <property type="match status" value="1"/>
</dbReference>
<dbReference type="CDD" id="cd03713">
    <property type="entry name" value="EFG_mtEFG_C"/>
    <property type="match status" value="1"/>
</dbReference>
<dbReference type="GO" id="GO:0003746">
    <property type="term" value="F:translation elongation factor activity"/>
    <property type="evidence" value="ECO:0007669"/>
    <property type="project" value="UniProtKB-KW"/>
</dbReference>
<comment type="caution">
    <text evidence="9">The sequence shown here is derived from an EMBL/GenBank/DDBJ whole genome shotgun (WGS) entry which is preliminary data.</text>
</comment>
<accession>A0A6L5Z5G5</accession>
<evidence type="ECO:0000256" key="3">
    <source>
        <dbReference type="ARBA" id="ARBA00022768"/>
    </source>
</evidence>
<sequence length="642" mass="67585">MRVFTVIGPSQSGKTTLADALAGLEGRASINEFSDAATLRRFDYLGDAWGCIDIAGGTETLGLAAQAVLASDAAVVVVPPDPDAAVLSAPYLRLVQEADIPAVLFVNRIDAPAGRVRDIVAALQAFCPQPIILRQVPMRSGDSVTGTIDLISERAWQFNEGQRSDLIEMPDTAKEREQEARTELLEHLADFDDALLEQLIEDKRPATDEVFGLAARVLASHEAMPALLGAASHGNGMQRLMKTLRHEVPGPDAARTRLGGAPLAVAFLADVRKHLGKMTVLRALADGVAAGAPLGGAAPGNLTALDARTPVDRVAPGDFAIAVKSDHLAAGTLLTADGAAPAPDWMRRRVPGLRQLVAPLHERDDVRLSGALGKLAETDPALLLEQDPQTGKPILATQGPMHARRVAAKLAEDFGIEIDLAPVPPAYRESITRAVDQHHRHRKQSGGAGQFADVQLQVAPAARGAGFAFDEVVKGGAVPRNYIPAVAAGAEEALAQGPLGFPVVDVAVTLKDGKHHSVDSSDHAFRTAGKAAVREALKQAAPVLLQPIFRVDIHVPAPFSGGLVPVMNGLKGQVLGFEAHPAAYGWDVFSALLPAAALDELQRALGSATQGTAWAEARFDHYTEVYGREAEKLSAALTGEPA</sequence>
<dbReference type="Gene3D" id="3.40.50.300">
    <property type="entry name" value="P-loop containing nucleotide triphosphate hydrolases"/>
    <property type="match status" value="1"/>
</dbReference>
<dbReference type="GO" id="GO:0003924">
    <property type="term" value="F:GTPase activity"/>
    <property type="evidence" value="ECO:0007669"/>
    <property type="project" value="UniProtKB-ARBA"/>
</dbReference>
<evidence type="ECO:0000259" key="7">
    <source>
        <dbReference type="SMART" id="SM00838"/>
    </source>
</evidence>
<dbReference type="InterPro" id="IPR014721">
    <property type="entry name" value="Ribsml_uS5_D2-typ_fold_subgr"/>
</dbReference>
<keyword evidence="10" id="KW-1185">Reference proteome</keyword>
<dbReference type="InterPro" id="IPR041095">
    <property type="entry name" value="EFG_II"/>
</dbReference>
<proteinExistence type="predicted"/>
<evidence type="ECO:0000256" key="6">
    <source>
        <dbReference type="ARBA" id="ARBA00024731"/>
    </source>
</evidence>
<dbReference type="Gene3D" id="3.30.70.870">
    <property type="entry name" value="Elongation Factor G (Translational Gtpase), domain 3"/>
    <property type="match status" value="1"/>
</dbReference>
<dbReference type="AlphaFoldDB" id="A0A6L5Z5G5"/>
<dbReference type="InterPro" id="IPR020568">
    <property type="entry name" value="Ribosomal_Su5_D2-typ_SF"/>
</dbReference>
<organism evidence="9 10">
    <name type="scientific">Halovulum marinum</name>
    <dbReference type="NCBI Taxonomy" id="2662447"/>
    <lineage>
        <taxon>Bacteria</taxon>
        <taxon>Pseudomonadati</taxon>
        <taxon>Pseudomonadota</taxon>
        <taxon>Alphaproteobacteria</taxon>
        <taxon>Rhodobacterales</taxon>
        <taxon>Paracoccaceae</taxon>
        <taxon>Halovulum</taxon>
    </lineage>
</organism>
<dbReference type="PANTHER" id="PTHR43261:SF7">
    <property type="entry name" value="ELONGATION FACTOR G-LIKE PROTEIN"/>
    <property type="match status" value="1"/>
</dbReference>
<reference evidence="9 10" key="1">
    <citation type="submission" date="2019-10" db="EMBL/GenBank/DDBJ databases">
        <title>Cognatihalovulum marinum gen. nov. sp. nov., a new member of the family Rhodobacteraceae isolated from deep seawater of the Northwest Indian Ocean.</title>
        <authorList>
            <person name="Ruan C."/>
            <person name="Wang J."/>
            <person name="Zheng X."/>
            <person name="Song L."/>
            <person name="Zhu Y."/>
            <person name="Huang Y."/>
            <person name="Lu Z."/>
            <person name="Du W."/>
            <person name="Huang L."/>
            <person name="Dai X."/>
        </authorList>
    </citation>
    <scope>NUCLEOTIDE SEQUENCE [LARGE SCALE GENOMIC DNA]</scope>
    <source>
        <strain evidence="9 10">2CG4</strain>
    </source>
</reference>
<evidence type="ECO:0000313" key="9">
    <source>
        <dbReference type="EMBL" id="MSU91667.1"/>
    </source>
</evidence>
<dbReference type="InterPro" id="IPR027417">
    <property type="entry name" value="P-loop_NTPase"/>
</dbReference>
<evidence type="ECO:0000313" key="10">
    <source>
        <dbReference type="Proteomes" id="UP000474957"/>
    </source>
</evidence>
<dbReference type="RefSeq" id="WP_154449057.1">
    <property type="nucleotide sequence ID" value="NZ_WIND01000023.1"/>
</dbReference>
<keyword evidence="3 9" id="KW-0251">Elongation factor</keyword>
<dbReference type="EMBL" id="WIND01000023">
    <property type="protein sequence ID" value="MSU91667.1"/>
    <property type="molecule type" value="Genomic_DNA"/>
</dbReference>
<dbReference type="Proteomes" id="UP000474957">
    <property type="component" value="Unassembled WGS sequence"/>
</dbReference>
<feature type="domain" description="Elongation factor EFG" evidence="7">
    <location>
        <begin position="543"/>
        <end position="633"/>
    </location>
</feature>
<keyword evidence="2" id="KW-0547">Nucleotide-binding</keyword>
<gene>
    <name evidence="9" type="ORF">GE300_18975</name>
</gene>
<dbReference type="InterPro" id="IPR000640">
    <property type="entry name" value="EFG_V-like"/>
</dbReference>